<evidence type="ECO:0000256" key="2">
    <source>
        <dbReference type="ARBA" id="ARBA00022723"/>
    </source>
</evidence>
<dbReference type="Proteomes" id="UP000469558">
    <property type="component" value="Unassembled WGS sequence"/>
</dbReference>
<dbReference type="PANTHER" id="PTHR33337">
    <property type="entry name" value="GFA DOMAIN-CONTAINING PROTEIN"/>
    <property type="match status" value="1"/>
</dbReference>
<gene>
    <name evidence="6" type="ORF">LSUE1_G000274</name>
</gene>
<evidence type="ECO:0000313" key="6">
    <source>
        <dbReference type="EMBL" id="TVY85351.1"/>
    </source>
</evidence>
<evidence type="ECO:0000259" key="5">
    <source>
        <dbReference type="PROSITE" id="PS51891"/>
    </source>
</evidence>
<organism evidence="6 7">
    <name type="scientific">Lachnellula suecica</name>
    <dbReference type="NCBI Taxonomy" id="602035"/>
    <lineage>
        <taxon>Eukaryota</taxon>
        <taxon>Fungi</taxon>
        <taxon>Dikarya</taxon>
        <taxon>Ascomycota</taxon>
        <taxon>Pezizomycotina</taxon>
        <taxon>Leotiomycetes</taxon>
        <taxon>Helotiales</taxon>
        <taxon>Lachnaceae</taxon>
        <taxon>Lachnellula</taxon>
    </lineage>
</organism>
<dbReference type="EMBL" id="QGMK01000012">
    <property type="protein sequence ID" value="TVY85351.1"/>
    <property type="molecule type" value="Genomic_DNA"/>
</dbReference>
<dbReference type="Gene3D" id="3.90.1590.10">
    <property type="entry name" value="glutathione-dependent formaldehyde- activating enzyme (gfa)"/>
    <property type="match status" value="1"/>
</dbReference>
<feature type="domain" description="CENP-V/GFA" evidence="5">
    <location>
        <begin position="1"/>
        <end position="113"/>
    </location>
</feature>
<dbReference type="PANTHER" id="PTHR33337:SF43">
    <property type="entry name" value="CENP-V_GFA DOMAIN-CONTAINING PROTEIN"/>
    <property type="match status" value="1"/>
</dbReference>
<reference evidence="6 7" key="1">
    <citation type="submission" date="2018-05" db="EMBL/GenBank/DDBJ databases">
        <title>Genome sequencing and assembly of the regulated plant pathogen Lachnellula willkommii and related sister species for the development of diagnostic species identification markers.</title>
        <authorList>
            <person name="Giroux E."/>
            <person name="Bilodeau G."/>
        </authorList>
    </citation>
    <scope>NUCLEOTIDE SEQUENCE [LARGE SCALE GENOMIC DNA]</scope>
    <source>
        <strain evidence="6 7">CBS 268.59</strain>
    </source>
</reference>
<name>A0A8T9CIT1_9HELO</name>
<dbReference type="InterPro" id="IPR011057">
    <property type="entry name" value="Mss4-like_sf"/>
</dbReference>
<dbReference type="PROSITE" id="PS51891">
    <property type="entry name" value="CENP_V_GFA"/>
    <property type="match status" value="1"/>
</dbReference>
<comment type="caution">
    <text evidence="6">The sequence shown here is derived from an EMBL/GenBank/DDBJ whole genome shotgun (WGS) entry which is preliminary data.</text>
</comment>
<keyword evidence="3" id="KW-0862">Zinc</keyword>
<dbReference type="GO" id="GO:0016846">
    <property type="term" value="F:carbon-sulfur lyase activity"/>
    <property type="evidence" value="ECO:0007669"/>
    <property type="project" value="InterPro"/>
</dbReference>
<dbReference type="AlphaFoldDB" id="A0A8T9CIT1"/>
<sequence>MEGTCNCGAVKVNVNDSELFSKRRGHICHCQNCRKTAGSAYGSNLLVETEKVTITGEDNLSVYKDFNTLSGNPVSRYFCKTCGNPIKSMTDLYAGKSILKLGIFPQIPHPEWESFALKRQEWLVPMEGCAQYKIKSLGEKMDD</sequence>
<keyword evidence="4" id="KW-0456">Lyase</keyword>
<proteinExistence type="inferred from homology"/>
<evidence type="ECO:0000313" key="7">
    <source>
        <dbReference type="Proteomes" id="UP000469558"/>
    </source>
</evidence>
<dbReference type="GO" id="GO:0046872">
    <property type="term" value="F:metal ion binding"/>
    <property type="evidence" value="ECO:0007669"/>
    <property type="project" value="UniProtKB-KW"/>
</dbReference>
<protein>
    <submittedName>
        <fullName evidence="6">Putative glutathione-dependent formaldehyde-activating enzyme</fullName>
    </submittedName>
</protein>
<keyword evidence="7" id="KW-1185">Reference proteome</keyword>
<dbReference type="Pfam" id="PF04828">
    <property type="entry name" value="GFA"/>
    <property type="match status" value="1"/>
</dbReference>
<accession>A0A8T9CIT1</accession>
<keyword evidence="2" id="KW-0479">Metal-binding</keyword>
<evidence type="ECO:0000256" key="1">
    <source>
        <dbReference type="ARBA" id="ARBA00005495"/>
    </source>
</evidence>
<evidence type="ECO:0000256" key="4">
    <source>
        <dbReference type="ARBA" id="ARBA00023239"/>
    </source>
</evidence>
<dbReference type="OrthoDB" id="9985472at2759"/>
<dbReference type="InterPro" id="IPR006913">
    <property type="entry name" value="CENP-V/GFA"/>
</dbReference>
<dbReference type="SUPFAM" id="SSF51316">
    <property type="entry name" value="Mss4-like"/>
    <property type="match status" value="1"/>
</dbReference>
<comment type="similarity">
    <text evidence="1">Belongs to the Gfa family.</text>
</comment>
<evidence type="ECO:0000256" key="3">
    <source>
        <dbReference type="ARBA" id="ARBA00022833"/>
    </source>
</evidence>